<organism evidence="1 2">
    <name type="scientific">Pseudocercospora fijiensis (strain CIRAD86)</name>
    <name type="common">Black leaf streak disease fungus</name>
    <name type="synonym">Mycosphaerella fijiensis</name>
    <dbReference type="NCBI Taxonomy" id="383855"/>
    <lineage>
        <taxon>Eukaryota</taxon>
        <taxon>Fungi</taxon>
        <taxon>Dikarya</taxon>
        <taxon>Ascomycota</taxon>
        <taxon>Pezizomycotina</taxon>
        <taxon>Dothideomycetes</taxon>
        <taxon>Dothideomycetidae</taxon>
        <taxon>Mycosphaerellales</taxon>
        <taxon>Mycosphaerellaceae</taxon>
        <taxon>Pseudocercospora</taxon>
    </lineage>
</organism>
<dbReference type="eggNOG" id="ENOG502TBQ2">
    <property type="taxonomic scope" value="Eukaryota"/>
</dbReference>
<sequence>SVLMTPLATGCGMVSSTRWAEQTVIAMKYFVEAVEKPEVWRRMTWEDVFRKEVELNATWETGCELVTVVEVLGS</sequence>
<evidence type="ECO:0000313" key="1">
    <source>
        <dbReference type="EMBL" id="EME81692.1"/>
    </source>
</evidence>
<dbReference type="RefSeq" id="XP_007926954.1">
    <property type="nucleotide sequence ID" value="XM_007928763.1"/>
</dbReference>
<accession>M3AW56</accession>
<dbReference type="KEGG" id="pfj:MYCFIDRAFT_32527"/>
<dbReference type="Gene3D" id="3.40.220.10">
    <property type="entry name" value="Leucine Aminopeptidase, subunit E, domain 1"/>
    <property type="match status" value="1"/>
</dbReference>
<dbReference type="VEuPathDB" id="FungiDB:MYCFIDRAFT_32527"/>
<dbReference type="AlphaFoldDB" id="M3AW56"/>
<dbReference type="Proteomes" id="UP000016932">
    <property type="component" value="Unassembled WGS sequence"/>
</dbReference>
<protein>
    <submittedName>
        <fullName evidence="1">Uncharacterized protein</fullName>
    </submittedName>
</protein>
<proteinExistence type="predicted"/>
<feature type="non-terminal residue" evidence="1">
    <location>
        <position position="1"/>
    </location>
</feature>
<gene>
    <name evidence="1" type="ORF">MYCFIDRAFT_32527</name>
</gene>
<dbReference type="STRING" id="383855.M3AW56"/>
<dbReference type="OrthoDB" id="6082470at2759"/>
<name>M3AW56_PSEFD</name>
<reference evidence="1 2" key="1">
    <citation type="journal article" date="2012" name="PLoS Pathog.">
        <title>Diverse lifestyles and strategies of plant pathogenesis encoded in the genomes of eighteen Dothideomycetes fungi.</title>
        <authorList>
            <person name="Ohm R.A."/>
            <person name="Feau N."/>
            <person name="Henrissat B."/>
            <person name="Schoch C.L."/>
            <person name="Horwitz B.A."/>
            <person name="Barry K.W."/>
            <person name="Condon B.J."/>
            <person name="Copeland A.C."/>
            <person name="Dhillon B."/>
            <person name="Glaser F."/>
            <person name="Hesse C.N."/>
            <person name="Kosti I."/>
            <person name="LaButti K."/>
            <person name="Lindquist E.A."/>
            <person name="Lucas S."/>
            <person name="Salamov A.A."/>
            <person name="Bradshaw R.E."/>
            <person name="Ciuffetti L."/>
            <person name="Hamelin R.C."/>
            <person name="Kema G.H.J."/>
            <person name="Lawrence C."/>
            <person name="Scott J.A."/>
            <person name="Spatafora J.W."/>
            <person name="Turgeon B.G."/>
            <person name="de Wit P.J.G.M."/>
            <person name="Zhong S."/>
            <person name="Goodwin S.B."/>
            <person name="Grigoriev I.V."/>
        </authorList>
    </citation>
    <scope>NUCLEOTIDE SEQUENCE [LARGE SCALE GENOMIC DNA]</scope>
    <source>
        <strain evidence="1 2">CIRAD86</strain>
    </source>
</reference>
<dbReference type="InterPro" id="IPR043472">
    <property type="entry name" value="Macro_dom-like"/>
</dbReference>
<evidence type="ECO:0000313" key="2">
    <source>
        <dbReference type="Proteomes" id="UP000016932"/>
    </source>
</evidence>
<keyword evidence="2" id="KW-1185">Reference proteome</keyword>
<dbReference type="HOGENOM" id="CLU_2694641_0_0_1"/>
<dbReference type="GeneID" id="19338854"/>
<dbReference type="EMBL" id="KB446559">
    <property type="protein sequence ID" value="EME81692.1"/>
    <property type="molecule type" value="Genomic_DNA"/>
</dbReference>